<dbReference type="GO" id="GO:0030170">
    <property type="term" value="F:pyridoxal phosphate binding"/>
    <property type="evidence" value="ECO:0007669"/>
    <property type="project" value="InterPro"/>
</dbReference>
<dbReference type="PANTHER" id="PTHR13693:SF102">
    <property type="entry name" value="2-AMINO-3-KETOBUTYRATE COENZYME A LIGASE, MITOCHONDRIAL"/>
    <property type="match status" value="1"/>
</dbReference>
<protein>
    <submittedName>
        <fullName evidence="7">2-amino-3-ketobutyrate coenzyme A ligase, mitochondrial</fullName>
    </submittedName>
</protein>
<sequence>MSLGKVARCLVLPARVALRPAAPVLHRSYAAVSEARAVLESELEGIRAAGTWKAERIITSKQGPQINVEGSRSTILNFCANNYLGLSSHPEVVQAGIDALNTHGAGLSSVRFICGTQDLHKNLEQKLAEFHEREDCILYASCFDANAGLFEVLLGPDDAVLSDELNHASIIDGIRLCRAKRLRYKHMDLRDLEIKLKEAQVCEGLASTETITAKKRKKKKKKMKRLEIPHKRTKLPHHEISTSFSCQVF</sequence>
<comment type="similarity">
    <text evidence="2">Belongs to the class-II pyridoxal-phosphate-dependent aminotransferase family.</text>
</comment>
<dbReference type="KEGG" id="ncc:104965312"/>
<feature type="domain" description="Aminotransferase class I/classII large" evidence="5">
    <location>
        <begin position="74"/>
        <end position="200"/>
    </location>
</feature>
<dbReference type="InterPro" id="IPR015421">
    <property type="entry name" value="PyrdxlP-dep_Trfase_major"/>
</dbReference>
<dbReference type="OrthoDB" id="10263824at2759"/>
<organism evidence="6 7">
    <name type="scientific">Notothenia coriiceps</name>
    <name type="common">black rockcod</name>
    <dbReference type="NCBI Taxonomy" id="8208"/>
    <lineage>
        <taxon>Eukaryota</taxon>
        <taxon>Metazoa</taxon>
        <taxon>Chordata</taxon>
        <taxon>Craniata</taxon>
        <taxon>Vertebrata</taxon>
        <taxon>Euteleostomi</taxon>
        <taxon>Actinopterygii</taxon>
        <taxon>Neopterygii</taxon>
        <taxon>Teleostei</taxon>
        <taxon>Neoteleostei</taxon>
        <taxon>Acanthomorphata</taxon>
        <taxon>Eupercaria</taxon>
        <taxon>Perciformes</taxon>
        <taxon>Notothenioidei</taxon>
        <taxon>Nototheniidae</taxon>
        <taxon>Notothenia</taxon>
    </lineage>
</organism>
<evidence type="ECO:0000259" key="5">
    <source>
        <dbReference type="Pfam" id="PF00155"/>
    </source>
</evidence>
<dbReference type="SUPFAM" id="SSF53383">
    <property type="entry name" value="PLP-dependent transferases"/>
    <property type="match status" value="1"/>
</dbReference>
<evidence type="ECO:0000313" key="6">
    <source>
        <dbReference type="Proteomes" id="UP000504611"/>
    </source>
</evidence>
<evidence type="ECO:0000256" key="3">
    <source>
        <dbReference type="ARBA" id="ARBA00022679"/>
    </source>
</evidence>
<reference evidence="7" key="1">
    <citation type="submission" date="2025-08" db="UniProtKB">
        <authorList>
            <consortium name="RefSeq"/>
        </authorList>
    </citation>
    <scope>IDENTIFICATION</scope>
    <source>
        <tissue evidence="7">Muscle</tissue>
    </source>
</reference>
<dbReference type="AlphaFoldDB" id="A0A6I9PWM7"/>
<comment type="cofactor">
    <cofactor evidence="1">
        <name>pyridoxal 5'-phosphate</name>
        <dbReference type="ChEBI" id="CHEBI:597326"/>
    </cofactor>
</comment>
<evidence type="ECO:0000256" key="4">
    <source>
        <dbReference type="ARBA" id="ARBA00023315"/>
    </source>
</evidence>
<dbReference type="Gene3D" id="3.90.1150.10">
    <property type="entry name" value="Aspartate Aminotransferase, domain 1"/>
    <property type="match status" value="1"/>
</dbReference>
<dbReference type="Pfam" id="PF00155">
    <property type="entry name" value="Aminotran_1_2"/>
    <property type="match status" value="1"/>
</dbReference>
<dbReference type="RefSeq" id="XP_010792572.1">
    <property type="nucleotide sequence ID" value="XM_010794270.1"/>
</dbReference>
<evidence type="ECO:0000256" key="1">
    <source>
        <dbReference type="ARBA" id="ARBA00001933"/>
    </source>
</evidence>
<evidence type="ECO:0000256" key="2">
    <source>
        <dbReference type="ARBA" id="ARBA00008392"/>
    </source>
</evidence>
<dbReference type="GeneID" id="104965312"/>
<keyword evidence="4" id="KW-0012">Acyltransferase</keyword>
<dbReference type="CTD" id="23464"/>
<dbReference type="Proteomes" id="UP000504611">
    <property type="component" value="Unplaced"/>
</dbReference>
<dbReference type="GO" id="GO:0005739">
    <property type="term" value="C:mitochondrion"/>
    <property type="evidence" value="ECO:0007669"/>
    <property type="project" value="TreeGrafter"/>
</dbReference>
<proteinExistence type="inferred from homology"/>
<dbReference type="InterPro" id="IPR015422">
    <property type="entry name" value="PyrdxlP-dep_Trfase_small"/>
</dbReference>
<dbReference type="InterPro" id="IPR015424">
    <property type="entry name" value="PyrdxlP-dep_Trfase"/>
</dbReference>
<accession>A0A6I9PWM7</accession>
<name>A0A6I9PWM7_9TELE</name>
<gene>
    <name evidence="7" type="primary">gcat</name>
</gene>
<dbReference type="InterPro" id="IPR004839">
    <property type="entry name" value="Aminotransferase_I/II_large"/>
</dbReference>
<keyword evidence="3" id="KW-0808">Transferase</keyword>
<dbReference type="GO" id="GO:0016746">
    <property type="term" value="F:acyltransferase activity"/>
    <property type="evidence" value="ECO:0007669"/>
    <property type="project" value="UniProtKB-KW"/>
</dbReference>
<dbReference type="PANTHER" id="PTHR13693">
    <property type="entry name" value="CLASS II AMINOTRANSFERASE/8-AMINO-7-OXONONANOATE SYNTHASE"/>
    <property type="match status" value="1"/>
</dbReference>
<evidence type="ECO:0000313" key="7">
    <source>
        <dbReference type="RefSeq" id="XP_010792572.1"/>
    </source>
</evidence>
<dbReference type="GO" id="GO:0016874">
    <property type="term" value="F:ligase activity"/>
    <property type="evidence" value="ECO:0007669"/>
    <property type="project" value="UniProtKB-KW"/>
</dbReference>
<keyword evidence="7" id="KW-0436">Ligase</keyword>
<dbReference type="InterPro" id="IPR050087">
    <property type="entry name" value="AON_synthase_class-II"/>
</dbReference>
<dbReference type="Gene3D" id="3.40.640.10">
    <property type="entry name" value="Type I PLP-dependent aspartate aminotransferase-like (Major domain)"/>
    <property type="match status" value="1"/>
</dbReference>
<keyword evidence="6" id="KW-1185">Reference proteome</keyword>